<keyword evidence="3" id="KW-1185">Reference proteome</keyword>
<protein>
    <submittedName>
        <fullName evidence="2">Uncharacterized protein (TIGR03032 family)</fullName>
    </submittedName>
</protein>
<organism evidence="2 3">
    <name type="scientific">Lacibacter cauensis</name>
    <dbReference type="NCBI Taxonomy" id="510947"/>
    <lineage>
        <taxon>Bacteria</taxon>
        <taxon>Pseudomonadati</taxon>
        <taxon>Bacteroidota</taxon>
        <taxon>Chitinophagia</taxon>
        <taxon>Chitinophagales</taxon>
        <taxon>Chitinophagaceae</taxon>
        <taxon>Lacibacter</taxon>
    </lineage>
</organism>
<dbReference type="RefSeq" id="WP_144887682.1">
    <property type="nucleotide sequence ID" value="NZ_VLLE01000005.1"/>
</dbReference>
<reference evidence="2 3" key="1">
    <citation type="journal article" date="2015" name="Stand. Genomic Sci.">
        <title>Genomic Encyclopedia of Bacterial and Archaeal Type Strains, Phase III: the genomes of soil and plant-associated and newly described type strains.</title>
        <authorList>
            <person name="Whitman W.B."/>
            <person name="Woyke T."/>
            <person name="Klenk H.P."/>
            <person name="Zhou Y."/>
            <person name="Lilburn T.G."/>
            <person name="Beck B.J."/>
            <person name="De Vos P."/>
            <person name="Vandamme P."/>
            <person name="Eisen J.A."/>
            <person name="Garrity G."/>
            <person name="Hugenholtz P."/>
            <person name="Kyrpides N.C."/>
        </authorList>
    </citation>
    <scope>NUCLEOTIDE SEQUENCE [LARGE SCALE GENOMIC DNA]</scope>
    <source>
        <strain evidence="2 3">CGMCC 1.7271</strain>
    </source>
</reference>
<accession>A0A562SI72</accession>
<dbReference type="OrthoDB" id="238183at2"/>
<evidence type="ECO:0000313" key="2">
    <source>
        <dbReference type="EMBL" id="TWI80624.1"/>
    </source>
</evidence>
<dbReference type="AlphaFoldDB" id="A0A562SI72"/>
<gene>
    <name evidence="2" type="ORF">IQ13_3303</name>
</gene>
<dbReference type="Proteomes" id="UP000316167">
    <property type="component" value="Unassembled WGS sequence"/>
</dbReference>
<dbReference type="SUPFAM" id="SSF63829">
    <property type="entry name" value="Calcium-dependent phosphotriesterase"/>
    <property type="match status" value="1"/>
</dbReference>
<dbReference type="NCBIfam" id="TIGR03032">
    <property type="entry name" value="TIGR03032 family protein"/>
    <property type="match status" value="1"/>
</dbReference>
<name>A0A562SI72_9BACT</name>
<evidence type="ECO:0000313" key="3">
    <source>
        <dbReference type="Proteomes" id="UP000316167"/>
    </source>
</evidence>
<dbReference type="Pfam" id="PF16261">
    <property type="entry name" value="DUF4915"/>
    <property type="match status" value="1"/>
</dbReference>
<feature type="domain" description="Conserved hypothetical protein CHP03032" evidence="1">
    <location>
        <begin position="14"/>
        <end position="329"/>
    </location>
</feature>
<comment type="caution">
    <text evidence="2">The sequence shown here is derived from an EMBL/GenBank/DDBJ whole genome shotgun (WGS) entry which is preliminary data.</text>
</comment>
<dbReference type="InterPro" id="IPR017481">
    <property type="entry name" value="CHP03032"/>
</dbReference>
<evidence type="ECO:0000259" key="1">
    <source>
        <dbReference type="Pfam" id="PF16261"/>
    </source>
</evidence>
<proteinExistence type="predicted"/>
<dbReference type="EMBL" id="VLLE01000005">
    <property type="protein sequence ID" value="TWI80624.1"/>
    <property type="molecule type" value="Genomic_DNA"/>
</dbReference>
<sequence length="353" mass="38885">MNTLPPFSCTFSASFADILNNLNCSLAITTYQAGKLIFLSANNEGRVQQLPRDFKRAMGLAIDKNRLAIATENEVIVLGNAPALAATYANKPNYYDHFYVPRTTYYTGAVDLHDMAWDKQGRLCAVNTLFSSLVYINDQYSFEPFWTPPFIDQFASEDYCHLNGMAMKDGAPKYVSMFGATNTAKGWRPQVQTGGLIMDVETNAIVASGLAMPHSPRWINGALYCLLSATGELIKIDTATGNYEVITKHNGFVRGLAVYGDYLFVGLSKNREKASVKRNLPVGTTTMQCGVDIVHLPTATIVASAYYQNSAEEIYDVQIIPDTKCPGVLNHTAATHRNALHTPMVCFWAAEKN</sequence>